<feature type="transmembrane region" description="Helical" evidence="1">
    <location>
        <begin position="7"/>
        <end position="28"/>
    </location>
</feature>
<protein>
    <submittedName>
        <fullName evidence="2">Uncharacterized protein</fullName>
    </submittedName>
</protein>
<keyword evidence="1" id="KW-0472">Membrane</keyword>
<evidence type="ECO:0000256" key="1">
    <source>
        <dbReference type="SAM" id="Phobius"/>
    </source>
</evidence>
<feature type="transmembrane region" description="Helical" evidence="1">
    <location>
        <begin position="34"/>
        <end position="52"/>
    </location>
</feature>
<dbReference type="AlphaFoldDB" id="A0A940DIZ8"/>
<reference evidence="2" key="2">
    <citation type="journal article" date="2021" name="PeerJ">
        <title>Extensive microbial diversity within the chicken gut microbiome revealed by metagenomics and culture.</title>
        <authorList>
            <person name="Gilroy R."/>
            <person name="Ravi A."/>
            <person name="Getino M."/>
            <person name="Pursley I."/>
            <person name="Horton D.L."/>
            <person name="Alikhan N.F."/>
            <person name="Baker D."/>
            <person name="Gharbi K."/>
            <person name="Hall N."/>
            <person name="Watson M."/>
            <person name="Adriaenssens E.M."/>
            <person name="Foster-Nyarko E."/>
            <person name="Jarju S."/>
            <person name="Secka A."/>
            <person name="Antonio M."/>
            <person name="Oren A."/>
            <person name="Chaudhuri R.R."/>
            <person name="La Ragione R."/>
            <person name="Hildebrand F."/>
            <person name="Pallen M.J."/>
        </authorList>
    </citation>
    <scope>NUCLEOTIDE SEQUENCE</scope>
    <source>
        <strain evidence="2">3924</strain>
    </source>
</reference>
<evidence type="ECO:0000313" key="2">
    <source>
        <dbReference type="EMBL" id="MBO8439775.1"/>
    </source>
</evidence>
<name>A0A940DIZ8_9BACT</name>
<feature type="transmembrane region" description="Helical" evidence="1">
    <location>
        <begin position="89"/>
        <end position="105"/>
    </location>
</feature>
<gene>
    <name evidence="2" type="ORF">IAC51_03905</name>
</gene>
<feature type="transmembrane region" description="Helical" evidence="1">
    <location>
        <begin position="64"/>
        <end position="83"/>
    </location>
</feature>
<keyword evidence="1" id="KW-1133">Transmembrane helix</keyword>
<organism evidence="2 3">
    <name type="scientific">Candidatus Aphodosoma intestinipullorum</name>
    <dbReference type="NCBI Taxonomy" id="2840674"/>
    <lineage>
        <taxon>Bacteria</taxon>
        <taxon>Pseudomonadati</taxon>
        <taxon>Bacteroidota</taxon>
        <taxon>Bacteroidia</taxon>
        <taxon>Bacteroidales</taxon>
        <taxon>Candidatus Aphodosoma</taxon>
    </lineage>
</organism>
<accession>A0A940DIZ8</accession>
<dbReference type="EMBL" id="JADIMV010000065">
    <property type="protein sequence ID" value="MBO8439775.1"/>
    <property type="molecule type" value="Genomic_DNA"/>
</dbReference>
<comment type="caution">
    <text evidence="2">The sequence shown here is derived from an EMBL/GenBank/DDBJ whole genome shotgun (WGS) entry which is preliminary data.</text>
</comment>
<proteinExistence type="predicted"/>
<dbReference type="Proteomes" id="UP000712007">
    <property type="component" value="Unassembled WGS sequence"/>
</dbReference>
<keyword evidence="1" id="KW-0812">Transmembrane</keyword>
<reference evidence="2" key="1">
    <citation type="submission" date="2020-10" db="EMBL/GenBank/DDBJ databases">
        <authorList>
            <person name="Gilroy R."/>
        </authorList>
    </citation>
    <scope>NUCLEOTIDE SEQUENCE</scope>
    <source>
        <strain evidence="2">3924</strain>
    </source>
</reference>
<sequence length="111" mass="12526">MGKFRLTYPFVIFAVGYIAVILSALAVMLGFQSAQYAFFGGTLLLILGRYLTLPRSDNFRVRRLNGILAVGAIFLIASCYLMYTGRNAWVVTLVIAAIFDFYTSFRYPKEE</sequence>
<evidence type="ECO:0000313" key="3">
    <source>
        <dbReference type="Proteomes" id="UP000712007"/>
    </source>
</evidence>